<dbReference type="EMBL" id="CP048104">
    <property type="protein sequence ID" value="QKG83173.1"/>
    <property type="molecule type" value="Genomic_DNA"/>
</dbReference>
<protein>
    <recommendedName>
        <fullName evidence="4">VWA domain-containing protein</fullName>
    </recommendedName>
</protein>
<evidence type="ECO:0000313" key="3">
    <source>
        <dbReference type="Proteomes" id="UP000503088"/>
    </source>
</evidence>
<organism evidence="2 3">
    <name type="scientific">Kroppenstedtia pulmonis</name>
    <dbReference type="NCBI Taxonomy" id="1380685"/>
    <lineage>
        <taxon>Bacteria</taxon>
        <taxon>Bacillati</taxon>
        <taxon>Bacillota</taxon>
        <taxon>Bacilli</taxon>
        <taxon>Bacillales</taxon>
        <taxon>Thermoactinomycetaceae</taxon>
        <taxon>Kroppenstedtia</taxon>
    </lineage>
</organism>
<dbReference type="SUPFAM" id="SSF53300">
    <property type="entry name" value="vWA-like"/>
    <property type="match status" value="1"/>
</dbReference>
<dbReference type="AlphaFoldDB" id="A0A7D4BUK1"/>
<evidence type="ECO:0008006" key="4">
    <source>
        <dbReference type="Google" id="ProtNLM"/>
    </source>
</evidence>
<keyword evidence="1" id="KW-0175">Coiled coil</keyword>
<evidence type="ECO:0000313" key="2">
    <source>
        <dbReference type="EMBL" id="QKG83173.1"/>
    </source>
</evidence>
<accession>A0A7D4BUK1</accession>
<feature type="coiled-coil region" evidence="1">
    <location>
        <begin position="151"/>
        <end position="190"/>
    </location>
</feature>
<dbReference type="Proteomes" id="UP000503088">
    <property type="component" value="Chromosome"/>
</dbReference>
<dbReference type="KEGG" id="kpul:GXN76_00980"/>
<evidence type="ECO:0000256" key="1">
    <source>
        <dbReference type="SAM" id="Coils"/>
    </source>
</evidence>
<keyword evidence="3" id="KW-1185">Reference proteome</keyword>
<dbReference type="RefSeq" id="WP_173219415.1">
    <property type="nucleotide sequence ID" value="NZ_CP048104.1"/>
</dbReference>
<proteinExistence type="predicted"/>
<gene>
    <name evidence="2" type="ORF">GXN76_00980</name>
</gene>
<sequence length="198" mass="23191">MKSVVYIVSDGVETCGGDPVKEAKDLHQSEIEAVVNIIGFDLNEAEEESLKKVAKAGGGSYKAAENQADMEDYFDSQRRLRNIIRANHYEFDHAMGMHHHEQKQRQKIMGLIHDIYNNRGILVIRYYREYDRLTHATEYLAEKEKLSSTEQEKLKEMIETRLSELKDYREEQATKLYDQLKKDMKRAYKQVKENARVD</sequence>
<reference evidence="2 3" key="1">
    <citation type="submission" date="2020-01" db="EMBL/GenBank/DDBJ databases">
        <authorList>
            <person name="Gulvik C.A."/>
            <person name="Batra D.G."/>
        </authorList>
    </citation>
    <scope>NUCLEOTIDE SEQUENCE [LARGE SCALE GENOMIC DNA]</scope>
    <source>
        <strain evidence="2 3">W9323</strain>
    </source>
</reference>
<dbReference type="Gene3D" id="3.40.50.410">
    <property type="entry name" value="von Willebrand factor, type A domain"/>
    <property type="match status" value="1"/>
</dbReference>
<name>A0A7D4BUK1_9BACL</name>
<dbReference type="InterPro" id="IPR036465">
    <property type="entry name" value="vWFA_dom_sf"/>
</dbReference>